<dbReference type="RefSeq" id="WP_152097522.1">
    <property type="nucleotide sequence ID" value="NZ_AP021861.1"/>
</dbReference>
<organism evidence="2 3">
    <name type="scientific">Lacipirellula parvula</name>
    <dbReference type="NCBI Taxonomy" id="2650471"/>
    <lineage>
        <taxon>Bacteria</taxon>
        <taxon>Pseudomonadati</taxon>
        <taxon>Planctomycetota</taxon>
        <taxon>Planctomycetia</taxon>
        <taxon>Pirellulales</taxon>
        <taxon>Lacipirellulaceae</taxon>
        <taxon>Lacipirellula</taxon>
    </lineage>
</organism>
<dbReference type="Gene3D" id="3.40.630.30">
    <property type="match status" value="1"/>
</dbReference>
<evidence type="ECO:0000313" key="2">
    <source>
        <dbReference type="EMBL" id="BBO31364.1"/>
    </source>
</evidence>
<dbReference type="GO" id="GO:0016747">
    <property type="term" value="F:acyltransferase activity, transferring groups other than amino-acyl groups"/>
    <property type="evidence" value="ECO:0007669"/>
    <property type="project" value="InterPro"/>
</dbReference>
<dbReference type="PROSITE" id="PS51186">
    <property type="entry name" value="GNAT"/>
    <property type="match status" value="1"/>
</dbReference>
<dbReference type="InterPro" id="IPR000182">
    <property type="entry name" value="GNAT_dom"/>
</dbReference>
<dbReference type="SUPFAM" id="SSF55729">
    <property type="entry name" value="Acyl-CoA N-acyltransferases (Nat)"/>
    <property type="match status" value="1"/>
</dbReference>
<keyword evidence="3" id="KW-1185">Reference proteome</keyword>
<sequence>MSSPSPAPSAAAGVAKIRPLGPEDIGHVRAMLAKRDGHAWDERSTAWFLHGLDPQRCMAWGAFVGDKPVGLTSMFLRTLSVGGGTERVAYWANLYVDPDYRDQMLYPRLPMMMLTSLKALGIEMLYAPVRLPQLTKAHLGLGFAKVGAMEVLVRPLRPARFICKYKRLGWARPLAGTVDAAFGAVLALTAARPATGARIDDGPIEQRPVEQLQAVATLIGERSAGRIAQLWSAELLQQRYGQTREGGSYRLATAWRGDALQAAAIYRLAERGDGIQVGVLMDFAFREGGEADGAVALRAVEKATLAAGGELLLYLDGLGDANRQLLKRRGFRSSPENYEFLVWPKKLATAEARFGDWNRWAFSFRDHDAF</sequence>
<proteinExistence type="predicted"/>
<dbReference type="AlphaFoldDB" id="A0A5K7X3Y2"/>
<dbReference type="InterPro" id="IPR016181">
    <property type="entry name" value="Acyl_CoA_acyltransferase"/>
</dbReference>
<protein>
    <recommendedName>
        <fullName evidence="1">N-acetyltransferase domain-containing protein</fullName>
    </recommendedName>
</protein>
<feature type="domain" description="N-acetyltransferase" evidence="1">
    <location>
        <begin position="15"/>
        <end position="169"/>
    </location>
</feature>
<dbReference type="KEGG" id="lpav:PLANPX_0976"/>
<reference evidence="3" key="1">
    <citation type="submission" date="2019-10" db="EMBL/GenBank/DDBJ databases">
        <title>Lacipirellula parvula gen. nov., sp. nov., representing a lineage of planctomycetes widespread in freshwater anoxic habitats, and description of the family Lacipirellulaceae.</title>
        <authorList>
            <person name="Dedysh S.N."/>
            <person name="Kulichevskaya I.S."/>
            <person name="Beletsky A.V."/>
            <person name="Rakitin A.L."/>
            <person name="Mardanov A.V."/>
            <person name="Ivanova A.A."/>
            <person name="Saltykova V.X."/>
            <person name="Rijpstra W.I.C."/>
            <person name="Sinninghe Damste J.S."/>
            <person name="Ravin N.V."/>
        </authorList>
    </citation>
    <scope>NUCLEOTIDE SEQUENCE [LARGE SCALE GENOMIC DNA]</scope>
    <source>
        <strain evidence="3">PX69</strain>
    </source>
</reference>
<dbReference type="EMBL" id="AP021861">
    <property type="protein sequence ID" value="BBO31364.1"/>
    <property type="molecule type" value="Genomic_DNA"/>
</dbReference>
<evidence type="ECO:0000259" key="1">
    <source>
        <dbReference type="PROSITE" id="PS51186"/>
    </source>
</evidence>
<name>A0A5K7X3Y2_9BACT</name>
<dbReference type="Proteomes" id="UP000326837">
    <property type="component" value="Chromosome"/>
</dbReference>
<gene>
    <name evidence="2" type="ORF">PLANPX_0976</name>
</gene>
<evidence type="ECO:0000313" key="3">
    <source>
        <dbReference type="Proteomes" id="UP000326837"/>
    </source>
</evidence>
<accession>A0A5K7X3Y2</accession>